<keyword evidence="11 16" id="KW-0067">ATP-binding</keyword>
<evidence type="ECO:0000256" key="7">
    <source>
        <dbReference type="ARBA" id="ARBA00022692"/>
    </source>
</evidence>
<evidence type="ECO:0000256" key="14">
    <source>
        <dbReference type="ARBA" id="ARBA00023170"/>
    </source>
</evidence>
<dbReference type="Gene3D" id="3.30.200.20">
    <property type="entry name" value="Phosphorylase Kinase, domain 1"/>
    <property type="match status" value="2"/>
</dbReference>
<evidence type="ECO:0000256" key="2">
    <source>
        <dbReference type="ARBA" id="ARBA00008536"/>
    </source>
</evidence>
<dbReference type="InterPro" id="IPR000719">
    <property type="entry name" value="Prot_kinase_dom"/>
</dbReference>
<feature type="domain" description="Protein kinase" evidence="17">
    <location>
        <begin position="329"/>
        <end position="601"/>
    </location>
</feature>
<feature type="domain" description="Protein kinase" evidence="17">
    <location>
        <begin position="24"/>
        <end position="300"/>
    </location>
</feature>
<evidence type="ECO:0000256" key="4">
    <source>
        <dbReference type="ARBA" id="ARBA00022475"/>
    </source>
</evidence>
<dbReference type="GO" id="GO:0009506">
    <property type="term" value="C:plasmodesma"/>
    <property type="evidence" value="ECO:0007669"/>
    <property type="project" value="TreeGrafter"/>
</dbReference>
<protein>
    <recommendedName>
        <fullName evidence="17">Protein kinase domain-containing protein</fullName>
    </recommendedName>
</protein>
<keyword evidence="6" id="KW-0808">Transferase</keyword>
<organism evidence="18 19">
    <name type="scientific">Artemisia annua</name>
    <name type="common">Sweet wormwood</name>
    <dbReference type="NCBI Taxonomy" id="35608"/>
    <lineage>
        <taxon>Eukaryota</taxon>
        <taxon>Viridiplantae</taxon>
        <taxon>Streptophyta</taxon>
        <taxon>Embryophyta</taxon>
        <taxon>Tracheophyta</taxon>
        <taxon>Spermatophyta</taxon>
        <taxon>Magnoliopsida</taxon>
        <taxon>eudicotyledons</taxon>
        <taxon>Gunneridae</taxon>
        <taxon>Pentapetalae</taxon>
        <taxon>asterids</taxon>
        <taxon>campanulids</taxon>
        <taxon>Asterales</taxon>
        <taxon>Asteraceae</taxon>
        <taxon>Asteroideae</taxon>
        <taxon>Anthemideae</taxon>
        <taxon>Artemisiinae</taxon>
        <taxon>Artemisia</taxon>
    </lineage>
</organism>
<dbReference type="GO" id="GO:0004714">
    <property type="term" value="F:transmembrane receptor protein tyrosine kinase activity"/>
    <property type="evidence" value="ECO:0007669"/>
    <property type="project" value="InterPro"/>
</dbReference>
<dbReference type="InterPro" id="IPR008271">
    <property type="entry name" value="Ser/Thr_kinase_AS"/>
</dbReference>
<dbReference type="Gene3D" id="1.10.510.10">
    <property type="entry name" value="Transferase(Phosphotransferase) domain 1"/>
    <property type="match status" value="2"/>
</dbReference>
<gene>
    <name evidence="18" type="ORF">CTI12_AA078290</name>
</gene>
<dbReference type="AlphaFoldDB" id="A0A2U1Q3H1"/>
<evidence type="ECO:0000256" key="3">
    <source>
        <dbReference type="ARBA" id="ARBA00010217"/>
    </source>
</evidence>
<keyword evidence="5" id="KW-0723">Serine/threonine-protein kinase</keyword>
<comment type="similarity">
    <text evidence="3">In the C-terminal section; belongs to the protein kinase superfamily. Ser/Thr protein kinase family.</text>
</comment>
<keyword evidence="13" id="KW-0472">Membrane</keyword>
<sequence length="620" mass="70245">MSHFKQFDHMKIQLEDIKSATNNFADESFIGIGGFGKVYKGEINHSEGHGMVAFKRLDRKFDQGDPEFWKEIMMLSLFKHENIVSLLGYCDDCDEKILVYEYLPRKSLDQYLKSSDLTWVLRLKICIGAARGLEFLHTPVGNQQRVLHRDIKSSNILLDESWNAKISDFGLSKFGPVYQKYTFLVSHPVGTIGYCDPLYAQSGLLTKESDVYSFGVVLCEVLCGRLCTEHNNDRDGSFVELARQSYRQSTVDQIVYENIRGDIDPDSLKTFMRIVYQCLELDREQRPLITKIVTELESALAYQVSQPSIRYPQRLQFEYPQIQFATNNFDETSLVGHGVFGKVYKGNISLGSYQVVAAIKLLDSMSSSAEFWALEMIHRVHHRNIVRLFGYCKYGKEMILIYEFISNGSLDDHLHKHGTPLSWVERLKICIGAACGLDYLHTWVPFEVVHGNLTSSNILLNENWVAKISDIGSARIGPTDETYTKKVVKGTLGYIDPNYYTTGILTKKTDVYAFGVVLFEVLCRKGAVDSSLDEGQYNLAIWARESIIKGKLEHIIDSDIRGQIAPKCLKEFVRIAETCLHSSTTQRATMAEVAASLEMALTLQEKFDGIVASPSQNYIG</sequence>
<dbReference type="SMART" id="SM00220">
    <property type="entry name" value="S_TKc"/>
    <property type="match status" value="2"/>
</dbReference>
<dbReference type="GO" id="GO:0002229">
    <property type="term" value="P:defense response to oomycetes"/>
    <property type="evidence" value="ECO:0007669"/>
    <property type="project" value="UniProtKB-ARBA"/>
</dbReference>
<keyword evidence="15" id="KW-0325">Glycoprotein</keyword>
<dbReference type="FunFam" id="1.10.510.10:FF:000240">
    <property type="entry name" value="Lectin-domain containing receptor kinase A4.3"/>
    <property type="match status" value="2"/>
</dbReference>
<keyword evidence="7" id="KW-0812">Transmembrane</keyword>
<evidence type="ECO:0000256" key="13">
    <source>
        <dbReference type="ARBA" id="ARBA00023136"/>
    </source>
</evidence>
<keyword evidence="8" id="KW-0732">Signal</keyword>
<dbReference type="Pfam" id="PF07714">
    <property type="entry name" value="PK_Tyr_Ser-Thr"/>
    <property type="match status" value="2"/>
</dbReference>
<name>A0A2U1Q3H1_ARTAN</name>
<evidence type="ECO:0000256" key="9">
    <source>
        <dbReference type="ARBA" id="ARBA00022741"/>
    </source>
</evidence>
<dbReference type="InterPro" id="IPR017441">
    <property type="entry name" value="Protein_kinase_ATP_BS"/>
</dbReference>
<accession>A0A2U1Q3H1</accession>
<keyword evidence="12" id="KW-1133">Transmembrane helix</keyword>
<dbReference type="PANTHER" id="PTHR27003:SF467">
    <property type="entry name" value="PROTEIN KINASE DOMAIN-CONTAINING PROTEIN"/>
    <property type="match status" value="1"/>
</dbReference>
<dbReference type="FunFam" id="3.30.200.20:FF:000039">
    <property type="entry name" value="receptor-like protein kinase FERONIA"/>
    <property type="match status" value="1"/>
</dbReference>
<comment type="subcellular location">
    <subcellularLocation>
        <location evidence="1">Cell membrane</location>
        <topology evidence="1">Single-pass type I membrane protein</topology>
    </subcellularLocation>
</comment>
<dbReference type="EMBL" id="PKPP01000454">
    <property type="protein sequence ID" value="PWA92571.1"/>
    <property type="molecule type" value="Genomic_DNA"/>
</dbReference>
<evidence type="ECO:0000256" key="6">
    <source>
        <dbReference type="ARBA" id="ARBA00022679"/>
    </source>
</evidence>
<evidence type="ECO:0000256" key="5">
    <source>
        <dbReference type="ARBA" id="ARBA00022527"/>
    </source>
</evidence>
<dbReference type="STRING" id="35608.A0A2U1Q3H1"/>
<evidence type="ECO:0000313" key="18">
    <source>
        <dbReference type="EMBL" id="PWA92571.1"/>
    </source>
</evidence>
<dbReference type="InterPro" id="IPR045272">
    <property type="entry name" value="ANXUR1/2-like"/>
</dbReference>
<evidence type="ECO:0000256" key="16">
    <source>
        <dbReference type="PROSITE-ProRule" id="PRU10141"/>
    </source>
</evidence>
<dbReference type="PROSITE" id="PS50011">
    <property type="entry name" value="PROTEIN_KINASE_DOM"/>
    <property type="match status" value="2"/>
</dbReference>
<proteinExistence type="inferred from homology"/>
<evidence type="ECO:0000256" key="8">
    <source>
        <dbReference type="ARBA" id="ARBA00022729"/>
    </source>
</evidence>
<dbReference type="GO" id="GO:0005524">
    <property type="term" value="F:ATP binding"/>
    <property type="evidence" value="ECO:0007669"/>
    <property type="project" value="UniProtKB-UniRule"/>
</dbReference>
<feature type="binding site" evidence="16">
    <location>
        <position position="360"/>
    </location>
    <ligand>
        <name>ATP</name>
        <dbReference type="ChEBI" id="CHEBI:30616"/>
    </ligand>
</feature>
<keyword evidence="19" id="KW-1185">Reference proteome</keyword>
<keyword evidence="10" id="KW-0418">Kinase</keyword>
<dbReference type="InterPro" id="IPR001245">
    <property type="entry name" value="Ser-Thr/Tyr_kinase_cat_dom"/>
</dbReference>
<comment type="similarity">
    <text evidence="2">In the N-terminal section; belongs to the leguminous lectin family.</text>
</comment>
<keyword evidence="14" id="KW-0675">Receptor</keyword>
<dbReference type="GO" id="GO:0004674">
    <property type="term" value="F:protein serine/threonine kinase activity"/>
    <property type="evidence" value="ECO:0007669"/>
    <property type="project" value="UniProtKB-KW"/>
</dbReference>
<dbReference type="OrthoDB" id="1658195at2759"/>
<evidence type="ECO:0000256" key="12">
    <source>
        <dbReference type="ARBA" id="ARBA00022989"/>
    </source>
</evidence>
<evidence type="ECO:0000256" key="11">
    <source>
        <dbReference type="ARBA" id="ARBA00022840"/>
    </source>
</evidence>
<keyword evidence="9 16" id="KW-0547">Nucleotide-binding</keyword>
<dbReference type="GO" id="GO:0005886">
    <property type="term" value="C:plasma membrane"/>
    <property type="evidence" value="ECO:0007669"/>
    <property type="project" value="UniProtKB-SubCell"/>
</dbReference>
<evidence type="ECO:0000256" key="1">
    <source>
        <dbReference type="ARBA" id="ARBA00004251"/>
    </source>
</evidence>
<feature type="binding site" evidence="16">
    <location>
        <position position="55"/>
    </location>
    <ligand>
        <name>ATP</name>
        <dbReference type="ChEBI" id="CHEBI:30616"/>
    </ligand>
</feature>
<dbReference type="PROSITE" id="PS00108">
    <property type="entry name" value="PROTEIN_KINASE_ST"/>
    <property type="match status" value="1"/>
</dbReference>
<evidence type="ECO:0000313" key="19">
    <source>
        <dbReference type="Proteomes" id="UP000245207"/>
    </source>
</evidence>
<reference evidence="18 19" key="1">
    <citation type="journal article" date="2018" name="Mol. Plant">
        <title>The genome of Artemisia annua provides insight into the evolution of Asteraceae family and artemisinin biosynthesis.</title>
        <authorList>
            <person name="Shen Q."/>
            <person name="Zhang L."/>
            <person name="Liao Z."/>
            <person name="Wang S."/>
            <person name="Yan T."/>
            <person name="Shi P."/>
            <person name="Liu M."/>
            <person name="Fu X."/>
            <person name="Pan Q."/>
            <person name="Wang Y."/>
            <person name="Lv Z."/>
            <person name="Lu X."/>
            <person name="Zhang F."/>
            <person name="Jiang W."/>
            <person name="Ma Y."/>
            <person name="Chen M."/>
            <person name="Hao X."/>
            <person name="Li L."/>
            <person name="Tang Y."/>
            <person name="Lv G."/>
            <person name="Zhou Y."/>
            <person name="Sun X."/>
            <person name="Brodelius P.E."/>
            <person name="Rose J.K.C."/>
            <person name="Tang K."/>
        </authorList>
    </citation>
    <scope>NUCLEOTIDE SEQUENCE [LARGE SCALE GENOMIC DNA]</scope>
    <source>
        <strain evidence="19">cv. Huhao1</strain>
        <tissue evidence="18">Leaf</tissue>
    </source>
</reference>
<keyword evidence="4" id="KW-1003">Cell membrane</keyword>
<comment type="caution">
    <text evidence="18">The sequence shown here is derived from an EMBL/GenBank/DDBJ whole genome shotgun (WGS) entry which is preliminary data.</text>
</comment>
<dbReference type="InterPro" id="IPR011009">
    <property type="entry name" value="Kinase-like_dom_sf"/>
</dbReference>
<dbReference type="PROSITE" id="PS00107">
    <property type="entry name" value="PROTEIN_KINASE_ATP"/>
    <property type="match status" value="2"/>
</dbReference>
<dbReference type="SUPFAM" id="SSF56112">
    <property type="entry name" value="Protein kinase-like (PK-like)"/>
    <property type="match status" value="2"/>
</dbReference>
<evidence type="ECO:0000256" key="10">
    <source>
        <dbReference type="ARBA" id="ARBA00022777"/>
    </source>
</evidence>
<evidence type="ECO:0000259" key="17">
    <source>
        <dbReference type="PROSITE" id="PS50011"/>
    </source>
</evidence>
<dbReference type="Proteomes" id="UP000245207">
    <property type="component" value="Unassembled WGS sequence"/>
</dbReference>
<evidence type="ECO:0000256" key="15">
    <source>
        <dbReference type="ARBA" id="ARBA00023180"/>
    </source>
</evidence>
<dbReference type="PANTHER" id="PTHR27003">
    <property type="entry name" value="OS07G0166700 PROTEIN"/>
    <property type="match status" value="1"/>
</dbReference>